<evidence type="ECO:0000313" key="6">
    <source>
        <dbReference type="Proteomes" id="UP000178082"/>
    </source>
</evidence>
<evidence type="ECO:0000313" key="5">
    <source>
        <dbReference type="EMBL" id="OGL55079.1"/>
    </source>
</evidence>
<dbReference type="GO" id="GO:0001530">
    <property type="term" value="F:lipopolysaccharide binding"/>
    <property type="evidence" value="ECO:0007669"/>
    <property type="project" value="InterPro"/>
</dbReference>
<dbReference type="GO" id="GO:0015920">
    <property type="term" value="P:lipopolysaccharide transport"/>
    <property type="evidence" value="ECO:0007669"/>
    <property type="project" value="InterPro"/>
</dbReference>
<proteinExistence type="predicted"/>
<keyword evidence="1" id="KW-0813">Transport</keyword>
<dbReference type="GO" id="GO:0009279">
    <property type="term" value="C:cell outer membrane"/>
    <property type="evidence" value="ECO:0007669"/>
    <property type="project" value="TreeGrafter"/>
</dbReference>
<sequence>MRKTGINIFTGFLSAVFLLLISLNMVLGETSVLDTFSKGSNQNVSIHITADRMEGYNKKNLIIFYGNVKAIRGDTTLWADRMDIFFDREEKKVERIVALGSVRVNQEDRNAVASKATYFENGMKIILEGNPKLWQKNDLLKGNRITLFLNEDRIVVETADVQIHPKNANITGKKTAKDEKK</sequence>
<gene>
    <name evidence="5" type="ORF">A3G31_02440</name>
</gene>
<feature type="domain" description="Organic solvent tolerance-like N-terminal" evidence="4">
    <location>
        <begin position="47"/>
        <end position="152"/>
    </location>
</feature>
<dbReference type="InterPro" id="IPR052037">
    <property type="entry name" value="LPS_export_LptA"/>
</dbReference>
<dbReference type="NCBIfam" id="TIGR03002">
    <property type="entry name" value="outer_YhbN_LptA"/>
    <property type="match status" value="1"/>
</dbReference>
<reference evidence="5 6" key="1">
    <citation type="journal article" date="2016" name="Nat. Commun.">
        <title>Thousands of microbial genomes shed light on interconnected biogeochemical processes in an aquifer system.</title>
        <authorList>
            <person name="Anantharaman K."/>
            <person name="Brown C.T."/>
            <person name="Hug L.A."/>
            <person name="Sharon I."/>
            <person name="Castelle C.J."/>
            <person name="Probst A.J."/>
            <person name="Thomas B.C."/>
            <person name="Singh A."/>
            <person name="Wilkins M.J."/>
            <person name="Karaoz U."/>
            <person name="Brodie E.L."/>
            <person name="Williams K.H."/>
            <person name="Hubbard S.S."/>
            <person name="Banfield J.F."/>
        </authorList>
    </citation>
    <scope>NUCLEOTIDE SEQUENCE [LARGE SCALE GENOMIC DNA]</scope>
</reference>
<dbReference type="PANTHER" id="PTHR36504">
    <property type="entry name" value="LIPOPOLYSACCHARIDE EXPORT SYSTEM PROTEIN LPTA"/>
    <property type="match status" value="1"/>
</dbReference>
<dbReference type="Pfam" id="PF03968">
    <property type="entry name" value="LptD_N"/>
    <property type="match status" value="1"/>
</dbReference>
<evidence type="ECO:0000256" key="3">
    <source>
        <dbReference type="ARBA" id="ARBA00022764"/>
    </source>
</evidence>
<organism evidence="5 6">
    <name type="scientific">Candidatus Schekmanbacteria bacterium RIFCSPLOWO2_12_FULL_38_15</name>
    <dbReference type="NCBI Taxonomy" id="1817883"/>
    <lineage>
        <taxon>Bacteria</taxon>
        <taxon>Candidatus Schekmaniibacteriota</taxon>
    </lineage>
</organism>
<protein>
    <submittedName>
        <fullName evidence="5">Lipopolysaccharide transport periplasmic protein LptA</fullName>
    </submittedName>
</protein>
<evidence type="ECO:0000256" key="2">
    <source>
        <dbReference type="ARBA" id="ARBA00022729"/>
    </source>
</evidence>
<keyword evidence="3" id="KW-0574">Periplasm</keyword>
<dbReference type="GO" id="GO:0017089">
    <property type="term" value="F:glycolipid transfer activity"/>
    <property type="evidence" value="ECO:0007669"/>
    <property type="project" value="TreeGrafter"/>
</dbReference>
<evidence type="ECO:0000259" key="4">
    <source>
        <dbReference type="Pfam" id="PF03968"/>
    </source>
</evidence>
<dbReference type="STRING" id="1817883.A3G31_02440"/>
<evidence type="ECO:0000256" key="1">
    <source>
        <dbReference type="ARBA" id="ARBA00022448"/>
    </source>
</evidence>
<dbReference type="Proteomes" id="UP000178082">
    <property type="component" value="Unassembled WGS sequence"/>
</dbReference>
<dbReference type="AlphaFoldDB" id="A0A1F7SMS6"/>
<dbReference type="EMBL" id="MGDI01000004">
    <property type="protein sequence ID" value="OGL55079.1"/>
    <property type="molecule type" value="Genomic_DNA"/>
</dbReference>
<accession>A0A1F7SMS6</accession>
<dbReference type="InterPro" id="IPR005653">
    <property type="entry name" value="OstA-like_N"/>
</dbReference>
<dbReference type="InterPro" id="IPR014340">
    <property type="entry name" value="LptA"/>
</dbReference>
<dbReference type="GO" id="GO:0030288">
    <property type="term" value="C:outer membrane-bounded periplasmic space"/>
    <property type="evidence" value="ECO:0007669"/>
    <property type="project" value="TreeGrafter"/>
</dbReference>
<keyword evidence="2" id="KW-0732">Signal</keyword>
<comment type="caution">
    <text evidence="5">The sequence shown here is derived from an EMBL/GenBank/DDBJ whole genome shotgun (WGS) entry which is preliminary data.</text>
</comment>
<name>A0A1F7SMS6_9BACT</name>
<dbReference type="Gene3D" id="2.60.450.10">
    <property type="entry name" value="Lipopolysaccharide (LPS) transport protein A like domain"/>
    <property type="match status" value="1"/>
</dbReference>
<dbReference type="PANTHER" id="PTHR36504:SF1">
    <property type="entry name" value="LIPOPOLYSACCHARIDE EXPORT SYSTEM PROTEIN LPTA"/>
    <property type="match status" value="1"/>
</dbReference>